<reference evidence="3 4" key="1">
    <citation type="journal article" date="2009" name="Virology">
        <title>Genomic analysis of the smallest giant virus--Feldmannia sp. virus 158.</title>
        <authorList>
            <person name="Schroeder D.C."/>
            <person name="Park Y."/>
            <person name="Yoon H.M."/>
            <person name="Lee Y.S."/>
            <person name="Kang S.W."/>
            <person name="Meints R.H."/>
            <person name="Ivey R.G."/>
            <person name="Choi T.J."/>
        </authorList>
    </citation>
    <scope>NUCLEOTIDE SEQUENCE [LARGE SCALE GENOMIC DNA]</scope>
    <source>
        <strain evidence="3">FsV-158</strain>
    </source>
</reference>
<dbReference type="Proteomes" id="UP000204092">
    <property type="component" value="Segment"/>
</dbReference>
<evidence type="ECO:0000313" key="3">
    <source>
        <dbReference type="EMBL" id="ACH46815.1"/>
    </source>
</evidence>
<evidence type="ECO:0000313" key="4">
    <source>
        <dbReference type="Proteomes" id="UP000204092"/>
    </source>
</evidence>
<accession>B5LWF2</accession>
<protein>
    <recommendedName>
        <fullName evidence="2">SET domain-containing protein</fullName>
    </recommendedName>
</protein>
<feature type="region of interest" description="Disordered" evidence="1">
    <location>
        <begin position="1"/>
        <end position="36"/>
    </location>
</feature>
<dbReference type="EMBL" id="EU916176">
    <property type="protein sequence ID" value="ACH46815.1"/>
    <property type="molecule type" value="Genomic_DNA"/>
</dbReference>
<proteinExistence type="predicted"/>
<dbReference type="Gene3D" id="2.170.270.10">
    <property type="entry name" value="SET domain"/>
    <property type="match status" value="1"/>
</dbReference>
<dbReference type="PROSITE" id="PS50280">
    <property type="entry name" value="SET"/>
    <property type="match status" value="1"/>
</dbReference>
<name>B5LWF2_9PHYC</name>
<dbReference type="KEGG" id="vg:6804846"/>
<dbReference type="GeneID" id="6804846"/>
<dbReference type="InterPro" id="IPR046341">
    <property type="entry name" value="SET_dom_sf"/>
</dbReference>
<dbReference type="SUPFAM" id="SSF82199">
    <property type="entry name" value="SET domain"/>
    <property type="match status" value="1"/>
</dbReference>
<dbReference type="InterPro" id="IPR001214">
    <property type="entry name" value="SET_dom"/>
</dbReference>
<dbReference type="RefSeq" id="YP_002154685.1">
    <property type="nucleotide sequence ID" value="NC_011183.1"/>
</dbReference>
<evidence type="ECO:0000259" key="2">
    <source>
        <dbReference type="PROSITE" id="PS50280"/>
    </source>
</evidence>
<keyword evidence="4" id="KW-1185">Reference proteome</keyword>
<evidence type="ECO:0000256" key="1">
    <source>
        <dbReference type="SAM" id="MobiDB-lite"/>
    </source>
</evidence>
<feature type="domain" description="SET" evidence="2">
    <location>
        <begin position="49"/>
        <end position="195"/>
    </location>
</feature>
<organism evidence="3 4">
    <name type="scientific">Feldmannia species virus</name>
    <dbReference type="NCBI Taxonomy" id="39420"/>
    <lineage>
        <taxon>Viruses</taxon>
        <taxon>Varidnaviria</taxon>
        <taxon>Bamfordvirae</taxon>
        <taxon>Nucleocytoviricota</taxon>
        <taxon>Megaviricetes</taxon>
        <taxon>Algavirales</taxon>
        <taxon>Phycodnaviridae</taxon>
        <taxon>Phaeovirus</taxon>
        <taxon>Phaeovirus feldmanniae</taxon>
    </lineage>
</organism>
<sequence length="236" mass="26638">MSALKRRSPKMYNNEDDVSEADTVGSEDIFSESSHDTDDGYSLHLIQREDVSTRESQIRGAGLGVFCKKPLEPGTILPMYAVVRKVSEIDSTDDSSYYMSISYTNSRGDKRNLTNIVSDGNPNLPSLKKLPRNMRAASYVNEASRYPPNCIFISNPMLTKEDVTRAYRYKTPIVSALLVVPRFIGKGEELFTLYGKDFVRHYSPWSGKDEDTRELQDLAHEIVSSVEDELVCCLNK</sequence>